<keyword evidence="1" id="KW-1133">Transmembrane helix</keyword>
<protein>
    <submittedName>
        <fullName evidence="2">Uncharacterized protein</fullName>
    </submittedName>
</protein>
<keyword evidence="3" id="KW-1185">Reference proteome</keyword>
<comment type="caution">
    <text evidence="2">The sequence shown here is derived from an EMBL/GenBank/DDBJ whole genome shotgun (WGS) entry which is preliminary data.</text>
</comment>
<proteinExistence type="predicted"/>
<gene>
    <name evidence="2" type="ORF">LPB303_12400</name>
</gene>
<evidence type="ECO:0000256" key="1">
    <source>
        <dbReference type="SAM" id="Phobius"/>
    </source>
</evidence>
<keyword evidence="1" id="KW-0812">Transmembrane</keyword>
<accession>A0A176T9S8</accession>
<feature type="transmembrane region" description="Helical" evidence="1">
    <location>
        <begin position="73"/>
        <end position="97"/>
    </location>
</feature>
<dbReference type="EMBL" id="LVWE01000050">
    <property type="protein sequence ID" value="OAD44441.1"/>
    <property type="molecule type" value="Genomic_DNA"/>
</dbReference>
<reference evidence="2 3" key="1">
    <citation type="submission" date="2016-02" db="EMBL/GenBank/DDBJ databases">
        <title>Draft genome sequence of Polaribacter atrinae KACC17473.</title>
        <authorList>
            <person name="Shin S.-K."/>
            <person name="Yi H."/>
        </authorList>
    </citation>
    <scope>NUCLEOTIDE SEQUENCE [LARGE SCALE GENOMIC DNA]</scope>
    <source>
        <strain evidence="2 3">KACC 17473</strain>
    </source>
</reference>
<organism evidence="2 3">
    <name type="scientific">Polaribacter atrinae</name>
    <dbReference type="NCBI Taxonomy" id="1333662"/>
    <lineage>
        <taxon>Bacteria</taxon>
        <taxon>Pseudomonadati</taxon>
        <taxon>Bacteroidota</taxon>
        <taxon>Flavobacteriia</taxon>
        <taxon>Flavobacteriales</taxon>
        <taxon>Flavobacteriaceae</taxon>
    </lineage>
</organism>
<evidence type="ECO:0000313" key="2">
    <source>
        <dbReference type="EMBL" id="OAD44441.1"/>
    </source>
</evidence>
<dbReference type="AlphaFoldDB" id="A0A176T9S8"/>
<sequence>MATKRIVKCPNCGVLNTNKEYCTNCNTLISHQKKRELKADIVKQKEIDKVIYERENPNLTERLKNHSNIFYKIIGWILYSAFTIVTLIGAGLAWLIAMVAAG</sequence>
<name>A0A176T9S8_9FLAO</name>
<dbReference type="STRING" id="1333662.LPB303_12400"/>
<dbReference type="RefSeq" id="WP_068450640.1">
    <property type="nucleotide sequence ID" value="NZ_CANKUV010000004.1"/>
</dbReference>
<keyword evidence="1" id="KW-0472">Membrane</keyword>
<dbReference type="Proteomes" id="UP000076923">
    <property type="component" value="Unassembled WGS sequence"/>
</dbReference>
<dbReference type="OrthoDB" id="1144727at2"/>
<evidence type="ECO:0000313" key="3">
    <source>
        <dbReference type="Proteomes" id="UP000076923"/>
    </source>
</evidence>